<reference evidence="8" key="1">
    <citation type="submission" date="2020-05" db="EMBL/GenBank/DDBJ databases">
        <title>Mycena genomes resolve the evolution of fungal bioluminescence.</title>
        <authorList>
            <person name="Tsai I.J."/>
        </authorList>
    </citation>
    <scope>NUCLEOTIDE SEQUENCE</scope>
    <source>
        <strain evidence="8">160909Yilan</strain>
    </source>
</reference>
<keyword evidence="3" id="KW-0963">Cytoplasm</keyword>
<organism evidence="8 9">
    <name type="scientific">Mycena sanguinolenta</name>
    <dbReference type="NCBI Taxonomy" id="230812"/>
    <lineage>
        <taxon>Eukaryota</taxon>
        <taxon>Fungi</taxon>
        <taxon>Dikarya</taxon>
        <taxon>Basidiomycota</taxon>
        <taxon>Agaricomycotina</taxon>
        <taxon>Agaricomycetes</taxon>
        <taxon>Agaricomycetidae</taxon>
        <taxon>Agaricales</taxon>
        <taxon>Marasmiineae</taxon>
        <taxon>Mycenaceae</taxon>
        <taxon>Mycena</taxon>
    </lineage>
</organism>
<dbReference type="EMBL" id="JACAZH010000006">
    <property type="protein sequence ID" value="KAF7366558.1"/>
    <property type="molecule type" value="Genomic_DNA"/>
</dbReference>
<keyword evidence="6" id="KW-0443">Lipid metabolism</keyword>
<dbReference type="InterPro" id="IPR016102">
    <property type="entry name" value="Succinyl-CoA_synth-like"/>
</dbReference>
<evidence type="ECO:0000256" key="1">
    <source>
        <dbReference type="ARBA" id="ARBA00004496"/>
    </source>
</evidence>
<dbReference type="Proteomes" id="UP000623467">
    <property type="component" value="Unassembled WGS sequence"/>
</dbReference>
<keyword evidence="4" id="KW-0444">Lipid biosynthesis</keyword>
<gene>
    <name evidence="8" type="ORF">MSAN_00913200</name>
</gene>
<sequence length="482" mass="53205">MRLLGESLGILIKVYNPDTHITDIVPIALGIGLFEQGSCCARSRPEHDRAAASPIEMICSSGKRTQPNDQIVHFDTSRSGSSHPAYRPFDSTMRSFVYRLEPRVIQGMLEFEYSYGLRMPSMMAMIYPFGDTPSRISTGERRRFCLCTPASTSRSVYSSTLEIFVTNLQHRDHRKFGVPKRHARKLPWLAKEVGMLVIGPATVGGIKPGCFSIGNSGSMMDNIIASKLYHASSVGYVSKSGGMSNELNNILSLMMNGMYEGIAIGGDRYPGSTFIDHLLRYEADPQCKMLVLLGEVGASAIGTCAKMFDMEVQFGHTRSMADSEMETADAKNKVMHAAGFVVPETFKELLHVLEETYENLVKKGVVVPKAEMDPPVIPMYYKWAQELGLICKPTVAFIFTIGDECGQELVCPGMRISDVFKEDIGLSGVASLPTWATKFIEMVLMLTTDHSPTVSGYVQVLYPARTLLRSITPSSRRAQGKI</sequence>
<evidence type="ECO:0000313" key="8">
    <source>
        <dbReference type="EMBL" id="KAF7366558.1"/>
    </source>
</evidence>
<dbReference type="Pfam" id="PF00549">
    <property type="entry name" value="Ligase_CoA"/>
    <property type="match status" value="1"/>
</dbReference>
<evidence type="ECO:0000256" key="5">
    <source>
        <dbReference type="ARBA" id="ARBA00022741"/>
    </source>
</evidence>
<evidence type="ECO:0000259" key="7">
    <source>
        <dbReference type="Pfam" id="PF00549"/>
    </source>
</evidence>
<dbReference type="GO" id="GO:0006633">
    <property type="term" value="P:fatty acid biosynthetic process"/>
    <property type="evidence" value="ECO:0007669"/>
    <property type="project" value="TreeGrafter"/>
</dbReference>
<keyword evidence="9" id="KW-1185">Reference proteome</keyword>
<evidence type="ECO:0000256" key="6">
    <source>
        <dbReference type="ARBA" id="ARBA00023098"/>
    </source>
</evidence>
<dbReference type="InterPro" id="IPR033847">
    <property type="entry name" value="Citrt_syn/SCS-alpha_CS"/>
</dbReference>
<dbReference type="GO" id="GO:0005829">
    <property type="term" value="C:cytosol"/>
    <property type="evidence" value="ECO:0007669"/>
    <property type="project" value="TreeGrafter"/>
</dbReference>
<evidence type="ECO:0000256" key="4">
    <source>
        <dbReference type="ARBA" id="ARBA00022516"/>
    </source>
</evidence>
<evidence type="ECO:0000313" key="9">
    <source>
        <dbReference type="Proteomes" id="UP000623467"/>
    </source>
</evidence>
<dbReference type="GO" id="GO:0000166">
    <property type="term" value="F:nucleotide binding"/>
    <property type="evidence" value="ECO:0007669"/>
    <property type="project" value="UniProtKB-KW"/>
</dbReference>
<dbReference type="InterPro" id="IPR002020">
    <property type="entry name" value="Citrate_synthase"/>
</dbReference>
<dbReference type="SUPFAM" id="SSF52210">
    <property type="entry name" value="Succinyl-CoA synthetase domains"/>
    <property type="match status" value="1"/>
</dbReference>
<dbReference type="InterPro" id="IPR005811">
    <property type="entry name" value="SUCC_ACL_C"/>
</dbReference>
<dbReference type="AlphaFoldDB" id="A0A8H6YSU6"/>
<evidence type="ECO:0000256" key="3">
    <source>
        <dbReference type="ARBA" id="ARBA00022490"/>
    </source>
</evidence>
<dbReference type="PANTHER" id="PTHR23118">
    <property type="entry name" value="ATP-CITRATE SYNTHASE"/>
    <property type="match status" value="1"/>
</dbReference>
<dbReference type="EC" id="2.3.3.8" evidence="2"/>
<comment type="subcellular location">
    <subcellularLocation>
        <location evidence="1">Cytoplasm</location>
    </subcellularLocation>
</comment>
<feature type="domain" description="ATP-citrate synthase/succinyl-CoA ligase C-terminal" evidence="7">
    <location>
        <begin position="237"/>
        <end position="298"/>
    </location>
</feature>
<keyword evidence="5" id="KW-0547">Nucleotide-binding</keyword>
<dbReference type="PROSITE" id="PS01216">
    <property type="entry name" value="SUCCINYL_COA_LIG_1"/>
    <property type="match status" value="1"/>
</dbReference>
<comment type="caution">
    <text evidence="8">The sequence shown here is derived from an EMBL/GenBank/DDBJ whole genome shotgun (WGS) entry which is preliminary data.</text>
</comment>
<dbReference type="OrthoDB" id="3261737at2759"/>
<protein>
    <recommendedName>
        <fullName evidence="2">ATP citrate synthase</fullName>
        <ecNumber evidence="2">2.3.3.8</ecNumber>
    </recommendedName>
</protein>
<proteinExistence type="predicted"/>
<dbReference type="GO" id="GO:0003878">
    <property type="term" value="F:ATP citrate synthase activity"/>
    <property type="evidence" value="ECO:0007669"/>
    <property type="project" value="UniProtKB-EC"/>
</dbReference>
<dbReference type="Gene3D" id="3.40.50.261">
    <property type="entry name" value="Succinyl-CoA synthetase domains"/>
    <property type="match status" value="2"/>
</dbReference>
<accession>A0A8H6YSU6</accession>
<dbReference type="PANTHER" id="PTHR23118:SF42">
    <property type="entry name" value="ATP-CITRATE SYNTHASE"/>
    <property type="match status" value="1"/>
</dbReference>
<name>A0A8H6YSU6_9AGAR</name>
<evidence type="ECO:0000256" key="2">
    <source>
        <dbReference type="ARBA" id="ARBA00012639"/>
    </source>
</evidence>
<dbReference type="GO" id="GO:0006085">
    <property type="term" value="P:acetyl-CoA biosynthetic process"/>
    <property type="evidence" value="ECO:0007669"/>
    <property type="project" value="TreeGrafter"/>
</dbReference>